<name>A0ABQ0L6Y5_MYCCL</name>
<dbReference type="PRINTS" id="PR00370">
    <property type="entry name" value="FMOXYGENASE"/>
</dbReference>
<evidence type="ECO:0000256" key="3">
    <source>
        <dbReference type="ARBA" id="ARBA00022827"/>
    </source>
</evidence>
<keyword evidence="5" id="KW-0560">Oxidoreductase</keyword>
<accession>A0ABQ0L6Y5</accession>
<gene>
    <name evidence="6" type="ORF">MCHLO_04365</name>
</gene>
<dbReference type="InterPro" id="IPR000960">
    <property type="entry name" value="Flavin_mOase"/>
</dbReference>
<dbReference type="EMBL" id="DF842913">
    <property type="protein sequence ID" value="GAT46866.1"/>
    <property type="molecule type" value="Genomic_DNA"/>
</dbReference>
<proteinExistence type="inferred from homology"/>
<keyword evidence="3" id="KW-0274">FAD</keyword>
<dbReference type="Gene3D" id="3.50.50.60">
    <property type="entry name" value="FAD/NAD(P)-binding domain"/>
    <property type="match status" value="2"/>
</dbReference>
<keyword evidence="2" id="KW-0285">Flavoprotein</keyword>
<evidence type="ECO:0000256" key="5">
    <source>
        <dbReference type="ARBA" id="ARBA00023002"/>
    </source>
</evidence>
<protein>
    <recommendedName>
        <fullName evidence="8">FAD/NAD(P)-binding domain-containing protein</fullName>
    </recommendedName>
</protein>
<comment type="similarity">
    <text evidence="1">Belongs to the FMO family.</text>
</comment>
<dbReference type="InterPro" id="IPR050346">
    <property type="entry name" value="FMO-like"/>
</dbReference>
<dbReference type="SUPFAM" id="SSF51905">
    <property type="entry name" value="FAD/NAD(P)-binding domain"/>
    <property type="match status" value="2"/>
</dbReference>
<keyword evidence="7" id="KW-1185">Reference proteome</keyword>
<evidence type="ECO:0000256" key="1">
    <source>
        <dbReference type="ARBA" id="ARBA00009183"/>
    </source>
</evidence>
<evidence type="ECO:0000256" key="2">
    <source>
        <dbReference type="ARBA" id="ARBA00022630"/>
    </source>
</evidence>
<dbReference type="Proteomes" id="UP000815677">
    <property type="component" value="Unassembled WGS sequence"/>
</dbReference>
<sequence length="452" mass="50096">MMATIGIIGGGAGGLAALKAILDAPEFKSGTWKPMLFEAQSTIGGIWHPDDACPLYESLTTNLPNPVMCFQSYPFPSSTPIFPAAAYVQRYLEAYAAHFNLMPHIRLGEKVINLRWDAQSSHWIVTLQSSTIHHFDRVVIANGHHSVPRYPQIPGLRTWLDAKRASHSVSYRRPAPFGNKVLIVGGGPSANDISAELAKFCTIVRSMTGGSNKEENGVIIRGRTVGFGDFAGGEVFFEDGSVEKDVDYCILATGYEVSVPFLQMKTGLPPCPPLPSTLYNSTAHIFPLARLIFPIQEEFPPSTLAFVGLPVRVAPLPVMEAQSAAIVRVFRDPSALDIAKESQKILTRFTEMSERLGSLATVAKQWSVFIEPEQWAYQDALFAFAGSDERVPQWRKDMYTAKTLLRAFWVDLERRGDADEWVKDVHGMDAWVAVLQHLLESAREWESTRINS</sequence>
<dbReference type="InterPro" id="IPR036188">
    <property type="entry name" value="FAD/NAD-bd_sf"/>
</dbReference>
<reference evidence="6" key="1">
    <citation type="submission" date="2014-09" db="EMBL/GenBank/DDBJ databases">
        <title>Genome sequence of the luminous mushroom Mycena chlorophos for searching fungal bioluminescence genes.</title>
        <authorList>
            <person name="Tanaka Y."/>
            <person name="Kasuga D."/>
            <person name="Oba Y."/>
            <person name="Hase S."/>
            <person name="Sato K."/>
            <person name="Oba Y."/>
            <person name="Sakakibara Y."/>
        </authorList>
    </citation>
    <scope>NUCLEOTIDE SEQUENCE</scope>
</reference>
<evidence type="ECO:0008006" key="8">
    <source>
        <dbReference type="Google" id="ProtNLM"/>
    </source>
</evidence>
<evidence type="ECO:0000256" key="4">
    <source>
        <dbReference type="ARBA" id="ARBA00022857"/>
    </source>
</evidence>
<evidence type="ECO:0000313" key="6">
    <source>
        <dbReference type="EMBL" id="GAT46866.1"/>
    </source>
</evidence>
<organism evidence="6 7">
    <name type="scientific">Mycena chlorophos</name>
    <name type="common">Agaric fungus</name>
    <name type="synonym">Agaricus chlorophos</name>
    <dbReference type="NCBI Taxonomy" id="658473"/>
    <lineage>
        <taxon>Eukaryota</taxon>
        <taxon>Fungi</taxon>
        <taxon>Dikarya</taxon>
        <taxon>Basidiomycota</taxon>
        <taxon>Agaricomycotina</taxon>
        <taxon>Agaricomycetes</taxon>
        <taxon>Agaricomycetidae</taxon>
        <taxon>Agaricales</taxon>
        <taxon>Marasmiineae</taxon>
        <taxon>Mycenaceae</taxon>
        <taxon>Mycena</taxon>
    </lineage>
</organism>
<dbReference type="Pfam" id="PF00743">
    <property type="entry name" value="FMO-like"/>
    <property type="match status" value="2"/>
</dbReference>
<dbReference type="PANTHER" id="PTHR23023">
    <property type="entry name" value="DIMETHYLANILINE MONOOXYGENASE"/>
    <property type="match status" value="1"/>
</dbReference>
<evidence type="ECO:0000313" key="7">
    <source>
        <dbReference type="Proteomes" id="UP000815677"/>
    </source>
</evidence>
<keyword evidence="4" id="KW-0521">NADP</keyword>
<dbReference type="InterPro" id="IPR020946">
    <property type="entry name" value="Flavin_mOase-like"/>
</dbReference>